<organism evidence="3 4">
    <name type="scientific">Callosobruchus maculatus</name>
    <name type="common">Southern cowpea weevil</name>
    <name type="synonym">Pulse bruchid</name>
    <dbReference type="NCBI Taxonomy" id="64391"/>
    <lineage>
        <taxon>Eukaryota</taxon>
        <taxon>Metazoa</taxon>
        <taxon>Ecdysozoa</taxon>
        <taxon>Arthropoda</taxon>
        <taxon>Hexapoda</taxon>
        <taxon>Insecta</taxon>
        <taxon>Pterygota</taxon>
        <taxon>Neoptera</taxon>
        <taxon>Endopterygota</taxon>
        <taxon>Coleoptera</taxon>
        <taxon>Polyphaga</taxon>
        <taxon>Cucujiformia</taxon>
        <taxon>Chrysomeloidea</taxon>
        <taxon>Chrysomelidae</taxon>
        <taxon>Bruchinae</taxon>
        <taxon>Bruchini</taxon>
        <taxon>Callosobruchus</taxon>
    </lineage>
</organism>
<dbReference type="SUPFAM" id="SSF50156">
    <property type="entry name" value="PDZ domain-like"/>
    <property type="match status" value="1"/>
</dbReference>
<dbReference type="GO" id="GO:0097060">
    <property type="term" value="C:synaptic membrane"/>
    <property type="evidence" value="ECO:0007669"/>
    <property type="project" value="TreeGrafter"/>
</dbReference>
<feature type="compositionally biased region" description="Basic and acidic residues" evidence="1">
    <location>
        <begin position="307"/>
        <end position="322"/>
    </location>
</feature>
<dbReference type="PANTHER" id="PTHR46150:SF3">
    <property type="entry name" value="RHO GTPASE-ACTIVATING PROTEIN 100F"/>
    <property type="match status" value="1"/>
</dbReference>
<evidence type="ECO:0000256" key="1">
    <source>
        <dbReference type="SAM" id="MobiDB-lite"/>
    </source>
</evidence>
<feature type="region of interest" description="Disordered" evidence="1">
    <location>
        <begin position="492"/>
        <end position="530"/>
    </location>
</feature>
<dbReference type="EMBL" id="CAACVG010007343">
    <property type="protein sequence ID" value="VEN44953.1"/>
    <property type="molecule type" value="Genomic_DNA"/>
</dbReference>
<dbReference type="FunFam" id="2.30.42.10:FF:000163">
    <property type="entry name" value="rho GTPase-activating protein 100F isoform X1"/>
    <property type="match status" value="1"/>
</dbReference>
<dbReference type="Pfam" id="PF00595">
    <property type="entry name" value="PDZ"/>
    <property type="match status" value="1"/>
</dbReference>
<evidence type="ECO:0000259" key="2">
    <source>
        <dbReference type="PROSITE" id="PS50106"/>
    </source>
</evidence>
<sequence>MEKSLINLEKWFNANRLQLNVNKTETIIFSLRPVNQDSDLGKSVKTDSVRFLGVYLDNTLVFDTHINQDNGREALDLTASPLRAPPAPNQRTTHPPPMVIQGDFRKVSGISSEIFKQIETVENDHDASTAAALEHVERRGEMIVRIIDARHLGRTASEAAKRFLAMQDGKHTVQFVEIVKRPGQTLGLYIREGNGVDRQDGVFISRIALESAVYNSGCLKVGDEILAVNLVDVTKMSLDDVVIIMSIPRRLVLATRQRKGGAKGGGGGSPRAAAEHKPPPVVVIKRELREDEGDDVVDGGRDIMGQQDHRELRQRHVGDGRETGVGPDSRSSRLGLGLPPLDRQGPTDTTNGLDLYYNTRTSQQQQQDRHHQDQHWGYQPPPPVITEQPKPGSGGQQHFQPYERSYPNTLESLAEKVHSFGTTPRRMSAGAPTQSMTTRISSQQSPSSHYYVQHMSTGGRRIMPRSGSDQHLPQTEYSDYTSITQAGRHSLLRSSLKSGSTLSRYDTTGTLRRNRGSLDYSSDTEATSGSRSGYYYYRSQGAAAVPHSTIPTLGRQNALAATDISTKFNSLPRDRGTSRLAMNKRFGDRSVSLLQQDESDGALSAPEMPSIRRDRGDEYRQWLSRTPSTSAIYEQIRASRDVLNQQRAARFTYSAENIHDALKNMESGLYSSYGRPGTTTTLDRHFTRSQQPSIPARSLSTQHITTSGNLNVKYGVHIEI</sequence>
<name>A0A653CB80_CALMS</name>
<dbReference type="PANTHER" id="PTHR46150">
    <property type="entry name" value="RHO GTPASE-ACTIVATING PROTEIN 100F"/>
    <property type="match status" value="1"/>
</dbReference>
<protein>
    <recommendedName>
        <fullName evidence="2">PDZ domain-containing protein</fullName>
    </recommendedName>
</protein>
<dbReference type="Proteomes" id="UP000410492">
    <property type="component" value="Unassembled WGS sequence"/>
</dbReference>
<dbReference type="GO" id="GO:0030030">
    <property type="term" value="P:cell projection organization"/>
    <property type="evidence" value="ECO:0007669"/>
    <property type="project" value="TreeGrafter"/>
</dbReference>
<reference evidence="3 4" key="1">
    <citation type="submission" date="2019-01" db="EMBL/GenBank/DDBJ databases">
        <authorList>
            <person name="Sayadi A."/>
        </authorList>
    </citation>
    <scope>NUCLEOTIDE SEQUENCE [LARGE SCALE GENOMIC DNA]</scope>
</reference>
<feature type="domain" description="PDZ" evidence="2">
    <location>
        <begin position="175"/>
        <end position="245"/>
    </location>
</feature>
<feature type="compositionally biased region" description="Polar residues" evidence="1">
    <location>
        <begin position="431"/>
        <end position="448"/>
    </location>
</feature>
<dbReference type="Gene3D" id="2.30.42.10">
    <property type="match status" value="1"/>
</dbReference>
<dbReference type="SMART" id="SM00228">
    <property type="entry name" value="PDZ"/>
    <property type="match status" value="1"/>
</dbReference>
<dbReference type="InterPro" id="IPR036034">
    <property type="entry name" value="PDZ_sf"/>
</dbReference>
<evidence type="ECO:0000313" key="4">
    <source>
        <dbReference type="Proteomes" id="UP000410492"/>
    </source>
</evidence>
<evidence type="ECO:0000313" key="3">
    <source>
        <dbReference type="EMBL" id="VEN44953.1"/>
    </source>
</evidence>
<accession>A0A653CB80</accession>
<dbReference type="CDD" id="cd06718">
    <property type="entry name" value="PDZ_Par6-like"/>
    <property type="match status" value="1"/>
</dbReference>
<feature type="compositionally biased region" description="Basic and acidic residues" evidence="1">
    <location>
        <begin position="273"/>
        <end position="289"/>
    </location>
</feature>
<feature type="compositionally biased region" description="Polar residues" evidence="1">
    <location>
        <begin position="492"/>
        <end position="511"/>
    </location>
</feature>
<dbReference type="InterPro" id="IPR052118">
    <property type="entry name" value="Rho-GAP_regulator"/>
</dbReference>
<dbReference type="InterPro" id="IPR001478">
    <property type="entry name" value="PDZ"/>
</dbReference>
<gene>
    <name evidence="3" type="ORF">CALMAC_LOCUS7567</name>
</gene>
<dbReference type="GO" id="GO:0016477">
    <property type="term" value="P:cell migration"/>
    <property type="evidence" value="ECO:0007669"/>
    <property type="project" value="TreeGrafter"/>
</dbReference>
<dbReference type="GO" id="GO:0046578">
    <property type="term" value="P:regulation of Ras protein signal transduction"/>
    <property type="evidence" value="ECO:0007669"/>
    <property type="project" value="TreeGrafter"/>
</dbReference>
<proteinExistence type="predicted"/>
<keyword evidence="4" id="KW-1185">Reference proteome</keyword>
<dbReference type="AlphaFoldDB" id="A0A653CB80"/>
<dbReference type="GO" id="GO:0005096">
    <property type="term" value="F:GTPase activator activity"/>
    <property type="evidence" value="ECO:0007669"/>
    <property type="project" value="TreeGrafter"/>
</dbReference>
<feature type="compositionally biased region" description="Polar residues" evidence="1">
    <location>
        <begin position="346"/>
        <end position="362"/>
    </location>
</feature>
<dbReference type="OrthoDB" id="120383at2759"/>
<dbReference type="PROSITE" id="PS50106">
    <property type="entry name" value="PDZ"/>
    <property type="match status" value="1"/>
</dbReference>
<feature type="region of interest" description="Disordered" evidence="1">
    <location>
        <begin position="423"/>
        <end position="448"/>
    </location>
</feature>
<feature type="region of interest" description="Disordered" evidence="1">
    <location>
        <begin position="256"/>
        <end position="398"/>
    </location>
</feature>